<dbReference type="Proteomes" id="UP001461498">
    <property type="component" value="Unassembled WGS sequence"/>
</dbReference>
<dbReference type="EMBL" id="JAPXFL010000006">
    <property type="protein sequence ID" value="KAK9505522.1"/>
    <property type="molecule type" value="Genomic_DNA"/>
</dbReference>
<evidence type="ECO:0000313" key="3">
    <source>
        <dbReference type="Proteomes" id="UP001461498"/>
    </source>
</evidence>
<dbReference type="AlphaFoldDB" id="A0AAW1D4N0"/>
<feature type="region of interest" description="Disordered" evidence="1">
    <location>
        <begin position="17"/>
        <end position="84"/>
    </location>
</feature>
<protein>
    <submittedName>
        <fullName evidence="2">Uncharacterized protein</fullName>
    </submittedName>
</protein>
<evidence type="ECO:0000313" key="2">
    <source>
        <dbReference type="EMBL" id="KAK9505522.1"/>
    </source>
</evidence>
<keyword evidence="3" id="KW-1185">Reference proteome</keyword>
<sequence length="84" mass="9810">MEAAHYINKKFINMISTGRTSGGNIFAEEHIKDDKEEEGYENKGNKKEEIQEEDIRTCIKEDQEGEESKNEERKEDYEIPKNVA</sequence>
<gene>
    <name evidence="2" type="ORF">O3M35_009560</name>
</gene>
<proteinExistence type="predicted"/>
<reference evidence="2 3" key="1">
    <citation type="submission" date="2022-12" db="EMBL/GenBank/DDBJ databases">
        <title>Chromosome-level genome assembly of true bugs.</title>
        <authorList>
            <person name="Ma L."/>
            <person name="Li H."/>
        </authorList>
    </citation>
    <scope>NUCLEOTIDE SEQUENCE [LARGE SCALE GENOMIC DNA]</scope>
    <source>
        <strain evidence="2">Lab_2022b</strain>
    </source>
</reference>
<comment type="caution">
    <text evidence="2">The sequence shown here is derived from an EMBL/GenBank/DDBJ whole genome shotgun (WGS) entry which is preliminary data.</text>
</comment>
<feature type="compositionally biased region" description="Basic and acidic residues" evidence="1">
    <location>
        <begin position="27"/>
        <end position="84"/>
    </location>
</feature>
<organism evidence="2 3">
    <name type="scientific">Rhynocoris fuscipes</name>
    <dbReference type="NCBI Taxonomy" id="488301"/>
    <lineage>
        <taxon>Eukaryota</taxon>
        <taxon>Metazoa</taxon>
        <taxon>Ecdysozoa</taxon>
        <taxon>Arthropoda</taxon>
        <taxon>Hexapoda</taxon>
        <taxon>Insecta</taxon>
        <taxon>Pterygota</taxon>
        <taxon>Neoptera</taxon>
        <taxon>Paraneoptera</taxon>
        <taxon>Hemiptera</taxon>
        <taxon>Heteroptera</taxon>
        <taxon>Panheteroptera</taxon>
        <taxon>Cimicomorpha</taxon>
        <taxon>Reduviidae</taxon>
        <taxon>Harpactorinae</taxon>
        <taxon>Harpactorini</taxon>
        <taxon>Rhynocoris</taxon>
    </lineage>
</organism>
<name>A0AAW1D4N0_9HEMI</name>
<accession>A0AAW1D4N0</accession>
<evidence type="ECO:0000256" key="1">
    <source>
        <dbReference type="SAM" id="MobiDB-lite"/>
    </source>
</evidence>